<keyword evidence="2" id="KW-1185">Reference proteome</keyword>
<evidence type="ECO:0000313" key="2">
    <source>
        <dbReference type="Proteomes" id="UP000198462"/>
    </source>
</evidence>
<dbReference type="GO" id="GO:0005198">
    <property type="term" value="F:structural molecule activity"/>
    <property type="evidence" value="ECO:0007669"/>
    <property type="project" value="InterPro"/>
</dbReference>
<keyword evidence="1" id="KW-0282">Flagellum</keyword>
<dbReference type="Proteomes" id="UP000198462">
    <property type="component" value="Unassembled WGS sequence"/>
</dbReference>
<accession>A0A219B630</accession>
<organism evidence="1 2">
    <name type="scientific">Pacificimonas flava</name>
    <dbReference type="NCBI Taxonomy" id="1234595"/>
    <lineage>
        <taxon>Bacteria</taxon>
        <taxon>Pseudomonadati</taxon>
        <taxon>Pseudomonadota</taxon>
        <taxon>Alphaproteobacteria</taxon>
        <taxon>Sphingomonadales</taxon>
        <taxon>Sphingosinicellaceae</taxon>
        <taxon>Pacificimonas</taxon>
    </lineage>
</organism>
<dbReference type="OrthoDB" id="7432056at2"/>
<comment type="caution">
    <text evidence="1">The sequence shown here is derived from an EMBL/GenBank/DDBJ whole genome shotgun (WGS) entry which is preliminary data.</text>
</comment>
<gene>
    <name evidence="1" type="ORF">B5C34_08890</name>
</gene>
<dbReference type="RefSeq" id="WP_088712339.1">
    <property type="nucleotide sequence ID" value="NZ_NFZT01000001.1"/>
</dbReference>
<dbReference type="PANTHER" id="PTHR42792:SF1">
    <property type="entry name" value="FLAGELLAR HOOK-ASSOCIATED PROTEIN 3"/>
    <property type="match status" value="1"/>
</dbReference>
<dbReference type="EMBL" id="NFZT01000001">
    <property type="protein sequence ID" value="OWV33566.1"/>
    <property type="molecule type" value="Genomic_DNA"/>
</dbReference>
<dbReference type="PANTHER" id="PTHR42792">
    <property type="entry name" value="FLAGELLIN"/>
    <property type="match status" value="1"/>
</dbReference>
<dbReference type="AlphaFoldDB" id="A0A219B630"/>
<dbReference type="GO" id="GO:0009288">
    <property type="term" value="C:bacterial-type flagellum"/>
    <property type="evidence" value="ECO:0007669"/>
    <property type="project" value="InterPro"/>
</dbReference>
<dbReference type="Gene3D" id="1.20.1330.10">
    <property type="entry name" value="f41 fragment of flagellin, N-terminal domain"/>
    <property type="match status" value="1"/>
</dbReference>
<protein>
    <submittedName>
        <fullName evidence="1">Flagellin</fullName>
    </submittedName>
</protein>
<name>A0A219B630_9SPHN</name>
<sequence length="301" mass="32187">MRIATMPLQLTMSDAIQRTQGRLADIQSQLSTGKKAPNLAALGNETVRNMSAHSMVSRQEAELQVAQRLQTTMSLYDAHITQMDDVTSGLKNDLLTAIGTGRAEGLQAAIESAFDQLRGSLNTSEGDVYLFGGSQTDKTPFLPEKVQDLAGLPDADVFANDDVKAKARVAEGVDITYGVLASDVAGKLTSALRTLAEAGHIGATPTEAQKTALQTAVGQIDDALADIRSSNAANGRRQLQADQLTERTEDRILVLKSVIAENEDADLAQVAVDLAQQQARLEASYQVFARLSSLSLGDYLR</sequence>
<dbReference type="InterPro" id="IPR001492">
    <property type="entry name" value="Flagellin"/>
</dbReference>
<keyword evidence="1" id="KW-0969">Cilium</keyword>
<proteinExistence type="predicted"/>
<evidence type="ECO:0000313" key="1">
    <source>
        <dbReference type="EMBL" id="OWV33566.1"/>
    </source>
</evidence>
<keyword evidence="1" id="KW-0966">Cell projection</keyword>
<reference evidence="2" key="1">
    <citation type="submission" date="2017-05" db="EMBL/GenBank/DDBJ databases">
        <authorList>
            <person name="Lin X."/>
        </authorList>
    </citation>
    <scope>NUCLEOTIDE SEQUENCE [LARGE SCALE GENOMIC DNA]</scope>
    <source>
        <strain evidence="2">JLT2012</strain>
    </source>
</reference>
<dbReference type="SUPFAM" id="SSF64518">
    <property type="entry name" value="Phase 1 flagellin"/>
    <property type="match status" value="1"/>
</dbReference>